<proteinExistence type="predicted"/>
<accession>A0ABU1GW42</accession>
<feature type="transmembrane region" description="Helical" evidence="2">
    <location>
        <begin position="78"/>
        <end position="100"/>
    </location>
</feature>
<sequence length="640" mass="68896">MRSITALDDLGTQDMDRLLQQTEADRYNDAALRNTFLLGGSLGAFGIGASAGGFSTYVLAAQASAFIPLVSGTGLVSFVSVLSNPITVLGVAGGGGYWLLTSATKRVRAAIAARVAAMLALQSKLSGPSGLERLPDCFACIATLYKNDELAKGGLDKYYQQWRRLGSLYAQAPAAPPKSVLRHSTRPLRSEHPKAGDEAHPANSTATTELQNAAAMATLTLGDALYTLAAINPHVIAAADFSRLDAIDNEWSFAQLAEHILTGSDGARLGAVSQLKGYVAEQAVAAQLIDAGHTVSLPEVSNQSGWDLLVDGHPVQVKFHATPAGIAEHFEHYSYPVIANEELRDHIPEQWADQVFFIDGLSGELIEQITRDSLTAGAHLLDHDVISMAAIISTARGVLAYRKNELSFRQTLEQILLDGAIRTGLAAGASAAGSGIGFWVFGPAGALCLGKGAPILSQMITPNVKTRLNTSIKGAAHHQWEAKTHHLISALIARLREALQHKRTVSQQRSQSMPRGELGEYLRWRLSDDALFFEECDTRLRAISSASLPEQRLADTLKVITVCGVHPVTYQSELTAVNEALKNRPGLAQLIDHDRLNAALTDTLTRARDAGSYLKTRSSDFSEHGLNDKAKSFMSRWRKK</sequence>
<keyword evidence="2" id="KW-0472">Membrane</keyword>
<name>A0ABU1GW42_9GAMM</name>
<evidence type="ECO:0000256" key="1">
    <source>
        <dbReference type="SAM" id="MobiDB-lite"/>
    </source>
</evidence>
<evidence type="ECO:0000256" key="2">
    <source>
        <dbReference type="SAM" id="Phobius"/>
    </source>
</evidence>
<comment type="caution">
    <text evidence="3">The sequence shown here is derived from an EMBL/GenBank/DDBJ whole genome shotgun (WGS) entry which is preliminary data.</text>
</comment>
<evidence type="ECO:0000313" key="4">
    <source>
        <dbReference type="Proteomes" id="UP001269375"/>
    </source>
</evidence>
<feature type="region of interest" description="Disordered" evidence="1">
    <location>
        <begin position="176"/>
        <end position="205"/>
    </location>
</feature>
<organism evidence="3 4">
    <name type="scientific">Larsenimonas suaedae</name>
    <dbReference type="NCBI Taxonomy" id="1851019"/>
    <lineage>
        <taxon>Bacteria</taxon>
        <taxon>Pseudomonadati</taxon>
        <taxon>Pseudomonadota</taxon>
        <taxon>Gammaproteobacteria</taxon>
        <taxon>Oceanospirillales</taxon>
        <taxon>Halomonadaceae</taxon>
        <taxon>Larsenimonas</taxon>
    </lineage>
</organism>
<dbReference type="EMBL" id="JARWAO010000004">
    <property type="protein sequence ID" value="MDR5896223.1"/>
    <property type="molecule type" value="Genomic_DNA"/>
</dbReference>
<gene>
    <name evidence="3" type="ORF">QC825_09075</name>
</gene>
<evidence type="ECO:0000313" key="3">
    <source>
        <dbReference type="EMBL" id="MDR5896223.1"/>
    </source>
</evidence>
<reference evidence="3 4" key="1">
    <citation type="submission" date="2023-04" db="EMBL/GenBank/DDBJ databases">
        <title>A long-awaited taxogenomic arrangement of the family Halomonadaceae.</title>
        <authorList>
            <person name="De La Haba R."/>
            <person name="Chuvochina M."/>
            <person name="Wittouck S."/>
            <person name="Arahal D.R."/>
            <person name="Sanchez-Porro C."/>
            <person name="Hugenholtz P."/>
            <person name="Ventosa A."/>
        </authorList>
    </citation>
    <scope>NUCLEOTIDE SEQUENCE [LARGE SCALE GENOMIC DNA]</scope>
    <source>
        <strain evidence="3 4">DSM 22428</strain>
    </source>
</reference>
<protein>
    <submittedName>
        <fullName evidence="3">Uncharacterized protein</fullName>
    </submittedName>
</protein>
<dbReference type="Proteomes" id="UP001269375">
    <property type="component" value="Unassembled WGS sequence"/>
</dbReference>
<keyword evidence="4" id="KW-1185">Reference proteome</keyword>
<feature type="compositionally biased region" description="Basic and acidic residues" evidence="1">
    <location>
        <begin position="188"/>
        <end position="200"/>
    </location>
</feature>
<dbReference type="RefSeq" id="WP_251594703.1">
    <property type="nucleotide sequence ID" value="NZ_JAMLJI010000004.1"/>
</dbReference>
<feature type="transmembrane region" description="Helical" evidence="2">
    <location>
        <begin position="36"/>
        <end position="58"/>
    </location>
</feature>
<keyword evidence="2" id="KW-1133">Transmembrane helix</keyword>
<keyword evidence="2" id="KW-0812">Transmembrane</keyword>